<reference evidence="1" key="1">
    <citation type="submission" date="2023-06" db="EMBL/GenBank/DDBJ databases">
        <title>Genome-scale phylogeny and comparative genomics of the fungal order Sordariales.</title>
        <authorList>
            <consortium name="Lawrence Berkeley National Laboratory"/>
            <person name="Hensen N."/>
            <person name="Bonometti L."/>
            <person name="Westerberg I."/>
            <person name="Brannstrom I.O."/>
            <person name="Guillou S."/>
            <person name="Cros-Aarteil S."/>
            <person name="Calhoun S."/>
            <person name="Haridas S."/>
            <person name="Kuo A."/>
            <person name="Mondo S."/>
            <person name="Pangilinan J."/>
            <person name="Riley R."/>
            <person name="Labutti K."/>
            <person name="Andreopoulos B."/>
            <person name="Lipzen A."/>
            <person name="Chen C."/>
            <person name="Yanf M."/>
            <person name="Daum C."/>
            <person name="Ng V."/>
            <person name="Clum A."/>
            <person name="Steindorff A."/>
            <person name="Ohm R."/>
            <person name="Martin F."/>
            <person name="Silar P."/>
            <person name="Natvig D."/>
            <person name="Lalanne C."/>
            <person name="Gautier V."/>
            <person name="Ament-Velasquez S.L."/>
            <person name="Kruys A."/>
            <person name="Hutchinson M.I."/>
            <person name="Powell A.J."/>
            <person name="Barry K."/>
            <person name="Miller A.N."/>
            <person name="Grigoriev I.V."/>
            <person name="Debuchy R."/>
            <person name="Gladieux P."/>
            <person name="Thoren M.H."/>
            <person name="Johannesson H."/>
        </authorList>
    </citation>
    <scope>NUCLEOTIDE SEQUENCE</scope>
    <source>
        <strain evidence="1">SMH4607-1</strain>
    </source>
</reference>
<proteinExistence type="predicted"/>
<organism evidence="1 2">
    <name type="scientific">Lasiosphaeris hirsuta</name>
    <dbReference type="NCBI Taxonomy" id="260670"/>
    <lineage>
        <taxon>Eukaryota</taxon>
        <taxon>Fungi</taxon>
        <taxon>Dikarya</taxon>
        <taxon>Ascomycota</taxon>
        <taxon>Pezizomycotina</taxon>
        <taxon>Sordariomycetes</taxon>
        <taxon>Sordariomycetidae</taxon>
        <taxon>Sordariales</taxon>
        <taxon>Lasiosphaeriaceae</taxon>
        <taxon>Lasiosphaeris</taxon>
    </lineage>
</organism>
<name>A0AA40A233_9PEZI</name>
<dbReference type="AlphaFoldDB" id="A0AA40A233"/>
<comment type="caution">
    <text evidence="1">The sequence shown here is derived from an EMBL/GenBank/DDBJ whole genome shotgun (WGS) entry which is preliminary data.</text>
</comment>
<evidence type="ECO:0000313" key="1">
    <source>
        <dbReference type="EMBL" id="KAK0707888.1"/>
    </source>
</evidence>
<evidence type="ECO:0000313" key="2">
    <source>
        <dbReference type="Proteomes" id="UP001172102"/>
    </source>
</evidence>
<dbReference type="EMBL" id="JAUKUA010000006">
    <property type="protein sequence ID" value="KAK0707888.1"/>
    <property type="molecule type" value="Genomic_DNA"/>
</dbReference>
<gene>
    <name evidence="1" type="ORF">B0H67DRAFT_588849</name>
</gene>
<accession>A0AA40A233</accession>
<dbReference type="Proteomes" id="UP001172102">
    <property type="component" value="Unassembled WGS sequence"/>
</dbReference>
<sequence length="62" mass="6988">MMAQASVRTGIRFGYLHIISDSIAEKSEEDLSSERMEMVLSQRSKLHDRAQAVLGRHVSTAR</sequence>
<keyword evidence="2" id="KW-1185">Reference proteome</keyword>
<protein>
    <submittedName>
        <fullName evidence="1">Uncharacterized protein</fullName>
    </submittedName>
</protein>